<dbReference type="CDD" id="cd00167">
    <property type="entry name" value="SANT"/>
    <property type="match status" value="1"/>
</dbReference>
<feature type="domain" description="Myb-like" evidence="7">
    <location>
        <begin position="43"/>
        <end position="95"/>
    </location>
</feature>
<dbReference type="SMART" id="SM00717">
    <property type="entry name" value="SANT"/>
    <property type="match status" value="1"/>
</dbReference>
<evidence type="ECO:0000256" key="5">
    <source>
        <dbReference type="ARBA" id="ARBA00023242"/>
    </source>
</evidence>
<evidence type="ECO:0000313" key="10">
    <source>
        <dbReference type="EMBL" id="KAG0474522.1"/>
    </source>
</evidence>
<dbReference type="GO" id="GO:0005634">
    <property type="term" value="C:nucleus"/>
    <property type="evidence" value="ECO:0007669"/>
    <property type="project" value="UniProtKB-SubCell"/>
</dbReference>
<evidence type="ECO:0000256" key="2">
    <source>
        <dbReference type="ARBA" id="ARBA00023015"/>
    </source>
</evidence>
<dbReference type="NCBIfam" id="TIGR01557">
    <property type="entry name" value="myb_SHAQKYF"/>
    <property type="match status" value="1"/>
</dbReference>
<dbReference type="InterPro" id="IPR006447">
    <property type="entry name" value="Myb_dom_plants"/>
</dbReference>
<protein>
    <submittedName>
        <fullName evidence="10">Uncharacterized protein</fullName>
    </submittedName>
</protein>
<evidence type="ECO:0000256" key="4">
    <source>
        <dbReference type="ARBA" id="ARBA00023163"/>
    </source>
</evidence>
<gene>
    <name evidence="10" type="ORF">HPP92_014208</name>
</gene>
<dbReference type="GO" id="GO:0009739">
    <property type="term" value="P:response to gibberellin"/>
    <property type="evidence" value="ECO:0007669"/>
    <property type="project" value="TreeGrafter"/>
</dbReference>
<keyword evidence="5" id="KW-0539">Nucleus</keyword>
<evidence type="ECO:0000256" key="6">
    <source>
        <dbReference type="SAM" id="MobiDB-lite"/>
    </source>
</evidence>
<organism evidence="10 11">
    <name type="scientific">Vanilla planifolia</name>
    <name type="common">Vanilla</name>
    <dbReference type="NCBI Taxonomy" id="51239"/>
    <lineage>
        <taxon>Eukaryota</taxon>
        <taxon>Viridiplantae</taxon>
        <taxon>Streptophyta</taxon>
        <taxon>Embryophyta</taxon>
        <taxon>Tracheophyta</taxon>
        <taxon>Spermatophyta</taxon>
        <taxon>Magnoliopsida</taxon>
        <taxon>Liliopsida</taxon>
        <taxon>Asparagales</taxon>
        <taxon>Orchidaceae</taxon>
        <taxon>Vanilloideae</taxon>
        <taxon>Vanilleae</taxon>
        <taxon>Vanilla</taxon>
    </lineage>
</organism>
<reference evidence="10 11" key="1">
    <citation type="journal article" date="2020" name="Nat. Food">
        <title>A phased Vanilla planifolia genome enables genetic improvement of flavour and production.</title>
        <authorList>
            <person name="Hasing T."/>
            <person name="Tang H."/>
            <person name="Brym M."/>
            <person name="Khazi F."/>
            <person name="Huang T."/>
            <person name="Chambers A.H."/>
        </authorList>
    </citation>
    <scope>NUCLEOTIDE SEQUENCE [LARGE SCALE GENOMIC DNA]</scope>
    <source>
        <tissue evidence="10">Leaf</tissue>
    </source>
</reference>
<dbReference type="GO" id="GO:0009723">
    <property type="term" value="P:response to ethylene"/>
    <property type="evidence" value="ECO:0007669"/>
    <property type="project" value="TreeGrafter"/>
</dbReference>
<dbReference type="Gene3D" id="1.10.10.60">
    <property type="entry name" value="Homeodomain-like"/>
    <property type="match status" value="1"/>
</dbReference>
<dbReference type="Pfam" id="PF00249">
    <property type="entry name" value="Myb_DNA-binding"/>
    <property type="match status" value="1"/>
</dbReference>
<evidence type="ECO:0000256" key="1">
    <source>
        <dbReference type="ARBA" id="ARBA00004123"/>
    </source>
</evidence>
<dbReference type="PROSITE" id="PS51293">
    <property type="entry name" value="SANT"/>
    <property type="match status" value="1"/>
</dbReference>
<dbReference type="InterPro" id="IPR052245">
    <property type="entry name" value="Plant_Stress_Dev_TF"/>
</dbReference>
<dbReference type="InterPro" id="IPR017884">
    <property type="entry name" value="SANT_dom"/>
</dbReference>
<keyword evidence="4" id="KW-0804">Transcription</keyword>
<sequence>MLKSLSMGNLVACTAIEAGEQGDFHQGYLSDGGLVPSSRRGGQERKRGVPWSEEEHRTFLAGLSKLGKGDWRGISRNYVTTRTPTQVASHAQKYFLRQSNPNKKKRRSSLFDVVINNKAAYLQNPPMSPLKKSEEAFNKLVLSSSLATTQAAFPGSSSCSSTSTLYNEISVEQADPTLSLNLKSSDSEKSVASFLNLSLPLCPPQTSTSSPPAINNDLELSIAPPQSHSSLAKLSSGTISVI</sequence>
<evidence type="ECO:0000259" key="7">
    <source>
        <dbReference type="PROSITE" id="PS50090"/>
    </source>
</evidence>
<feature type="domain" description="SANT" evidence="8">
    <location>
        <begin position="46"/>
        <end position="99"/>
    </location>
</feature>
<dbReference type="GO" id="GO:0003677">
    <property type="term" value="F:DNA binding"/>
    <property type="evidence" value="ECO:0007669"/>
    <property type="project" value="UniProtKB-KW"/>
</dbReference>
<dbReference type="GO" id="GO:0006355">
    <property type="term" value="P:regulation of DNA-templated transcription"/>
    <property type="evidence" value="ECO:0007669"/>
    <property type="project" value="UniProtKB-ARBA"/>
</dbReference>
<comment type="caution">
    <text evidence="10">The sequence shown here is derived from an EMBL/GenBank/DDBJ whole genome shotgun (WGS) entry which is preliminary data.</text>
</comment>
<evidence type="ECO:0000259" key="9">
    <source>
        <dbReference type="PROSITE" id="PS51294"/>
    </source>
</evidence>
<dbReference type="InterPro" id="IPR001005">
    <property type="entry name" value="SANT/Myb"/>
</dbReference>
<dbReference type="InterPro" id="IPR017930">
    <property type="entry name" value="Myb_dom"/>
</dbReference>
<dbReference type="Proteomes" id="UP000639772">
    <property type="component" value="Chromosome 7"/>
</dbReference>
<name>A0A835QVD8_VANPL</name>
<feature type="domain" description="HTH myb-type" evidence="9">
    <location>
        <begin position="43"/>
        <end position="99"/>
    </location>
</feature>
<keyword evidence="2" id="KW-0805">Transcription regulation</keyword>
<proteinExistence type="predicted"/>
<evidence type="ECO:0000313" key="11">
    <source>
        <dbReference type="Proteomes" id="UP000639772"/>
    </source>
</evidence>
<dbReference type="SUPFAM" id="SSF46689">
    <property type="entry name" value="Homeodomain-like"/>
    <property type="match status" value="1"/>
</dbReference>
<dbReference type="PANTHER" id="PTHR44191">
    <property type="entry name" value="TRANSCRIPTION FACTOR KUA1"/>
    <property type="match status" value="1"/>
</dbReference>
<dbReference type="PROSITE" id="PS50090">
    <property type="entry name" value="MYB_LIKE"/>
    <property type="match status" value="1"/>
</dbReference>
<dbReference type="AlphaFoldDB" id="A0A835QVD8"/>
<dbReference type="PANTHER" id="PTHR44191:SF61">
    <property type="entry name" value="OS08G0151000 PROTEIN"/>
    <property type="match status" value="1"/>
</dbReference>
<dbReference type="EMBL" id="JADCNM010000007">
    <property type="protein sequence ID" value="KAG0474522.1"/>
    <property type="molecule type" value="Genomic_DNA"/>
</dbReference>
<feature type="compositionally biased region" description="Basic and acidic residues" evidence="6">
    <location>
        <begin position="41"/>
        <end position="52"/>
    </location>
</feature>
<dbReference type="OrthoDB" id="118550at2759"/>
<dbReference type="FunFam" id="1.10.10.60:FF:000009">
    <property type="entry name" value="transcription factor MYB1R1"/>
    <property type="match status" value="1"/>
</dbReference>
<dbReference type="GO" id="GO:0009744">
    <property type="term" value="P:response to sucrose"/>
    <property type="evidence" value="ECO:0007669"/>
    <property type="project" value="UniProtKB-ARBA"/>
</dbReference>
<comment type="subcellular location">
    <subcellularLocation>
        <location evidence="1">Nucleus</location>
    </subcellularLocation>
</comment>
<keyword evidence="3" id="KW-0238">DNA-binding</keyword>
<evidence type="ECO:0000259" key="8">
    <source>
        <dbReference type="PROSITE" id="PS51293"/>
    </source>
</evidence>
<dbReference type="PROSITE" id="PS51294">
    <property type="entry name" value="HTH_MYB"/>
    <property type="match status" value="1"/>
</dbReference>
<accession>A0A835QVD8</accession>
<dbReference type="InterPro" id="IPR009057">
    <property type="entry name" value="Homeodomain-like_sf"/>
</dbReference>
<evidence type="ECO:0000256" key="3">
    <source>
        <dbReference type="ARBA" id="ARBA00023125"/>
    </source>
</evidence>
<feature type="region of interest" description="Disordered" evidence="6">
    <location>
        <begin position="27"/>
        <end position="52"/>
    </location>
</feature>